<comment type="similarity">
    <text evidence="1">Belongs to the LovG family.</text>
</comment>
<dbReference type="AlphaFoldDB" id="A0A3M7Q501"/>
<dbReference type="InterPro" id="IPR050593">
    <property type="entry name" value="LovG"/>
</dbReference>
<evidence type="ECO:0000256" key="1">
    <source>
        <dbReference type="ARBA" id="ARBA00005863"/>
    </source>
</evidence>
<feature type="domain" description="Serine hydrolase" evidence="3">
    <location>
        <begin position="5"/>
        <end position="204"/>
    </location>
</feature>
<dbReference type="Pfam" id="PF03959">
    <property type="entry name" value="FSH1"/>
    <property type="match status" value="1"/>
</dbReference>
<dbReference type="InterPro" id="IPR029058">
    <property type="entry name" value="AB_hydrolase_fold"/>
</dbReference>
<dbReference type="GO" id="GO:0005634">
    <property type="term" value="C:nucleus"/>
    <property type="evidence" value="ECO:0007669"/>
    <property type="project" value="TreeGrafter"/>
</dbReference>
<dbReference type="InterPro" id="IPR005645">
    <property type="entry name" value="FSH-like_dom"/>
</dbReference>
<keyword evidence="5" id="KW-1185">Reference proteome</keyword>
<evidence type="ECO:0000313" key="5">
    <source>
        <dbReference type="Proteomes" id="UP000276133"/>
    </source>
</evidence>
<dbReference type="OrthoDB" id="414698at2759"/>
<evidence type="ECO:0000259" key="3">
    <source>
        <dbReference type="Pfam" id="PF03959"/>
    </source>
</evidence>
<sequence length="223" mass="26271">MEIVKPLRILMIHGYRQNEYIFRDKTGGLRKNLKNLAELVYCEAFHDIPKEYRLNQNEEQEIKEKCWYLKEPGCKFDYEQDFEKSIRHLDEVFCEKGPFDGIWGFSQGATMVAVLSKLLTDEKKSNLIPNVKFKFAIIAATCKSSQNELDKFYDPTRKINLHIIGKCDKLVDYNQALVLSEYFKDPKVYPHELGHFVPAKKNDIMVYSEFLKEMIDYCNCKKI</sequence>
<keyword evidence="2" id="KW-0378">Hydrolase</keyword>
<dbReference type="Proteomes" id="UP000276133">
    <property type="component" value="Unassembled WGS sequence"/>
</dbReference>
<proteinExistence type="inferred from homology"/>
<dbReference type="STRING" id="10195.A0A3M7Q501"/>
<dbReference type="Gene3D" id="3.40.50.1820">
    <property type="entry name" value="alpha/beta hydrolase"/>
    <property type="match status" value="1"/>
</dbReference>
<evidence type="ECO:0000313" key="4">
    <source>
        <dbReference type="EMBL" id="RNA06299.1"/>
    </source>
</evidence>
<dbReference type="PANTHER" id="PTHR48070:SF6">
    <property type="entry name" value="ESTERASE OVCA2"/>
    <property type="match status" value="1"/>
</dbReference>
<gene>
    <name evidence="4" type="ORF">BpHYR1_042369</name>
</gene>
<dbReference type="SUPFAM" id="SSF53474">
    <property type="entry name" value="alpha/beta-Hydrolases"/>
    <property type="match status" value="1"/>
</dbReference>
<reference evidence="4 5" key="1">
    <citation type="journal article" date="2018" name="Sci. Rep.">
        <title>Genomic signatures of local adaptation to the degree of environmental predictability in rotifers.</title>
        <authorList>
            <person name="Franch-Gras L."/>
            <person name="Hahn C."/>
            <person name="Garcia-Roger E.M."/>
            <person name="Carmona M.J."/>
            <person name="Serra M."/>
            <person name="Gomez A."/>
        </authorList>
    </citation>
    <scope>NUCLEOTIDE SEQUENCE [LARGE SCALE GENOMIC DNA]</scope>
    <source>
        <strain evidence="4">HYR1</strain>
    </source>
</reference>
<dbReference type="PANTHER" id="PTHR48070">
    <property type="entry name" value="ESTERASE OVCA2"/>
    <property type="match status" value="1"/>
</dbReference>
<comment type="caution">
    <text evidence="4">The sequence shown here is derived from an EMBL/GenBank/DDBJ whole genome shotgun (WGS) entry which is preliminary data.</text>
</comment>
<accession>A0A3M7Q501</accession>
<organism evidence="4 5">
    <name type="scientific">Brachionus plicatilis</name>
    <name type="common">Marine rotifer</name>
    <name type="synonym">Brachionus muelleri</name>
    <dbReference type="NCBI Taxonomy" id="10195"/>
    <lineage>
        <taxon>Eukaryota</taxon>
        <taxon>Metazoa</taxon>
        <taxon>Spiralia</taxon>
        <taxon>Gnathifera</taxon>
        <taxon>Rotifera</taxon>
        <taxon>Eurotatoria</taxon>
        <taxon>Monogononta</taxon>
        <taxon>Pseudotrocha</taxon>
        <taxon>Ploima</taxon>
        <taxon>Brachionidae</taxon>
        <taxon>Brachionus</taxon>
    </lineage>
</organism>
<protein>
    <submittedName>
        <fullName evidence="4">Ovarian cancer-associated protein 2-like</fullName>
    </submittedName>
</protein>
<dbReference type="GO" id="GO:0016787">
    <property type="term" value="F:hydrolase activity"/>
    <property type="evidence" value="ECO:0007669"/>
    <property type="project" value="UniProtKB-KW"/>
</dbReference>
<dbReference type="GO" id="GO:0005737">
    <property type="term" value="C:cytoplasm"/>
    <property type="evidence" value="ECO:0007669"/>
    <property type="project" value="TreeGrafter"/>
</dbReference>
<name>A0A3M7Q501_BRAPC</name>
<dbReference type="EMBL" id="REGN01007439">
    <property type="protein sequence ID" value="RNA06299.1"/>
    <property type="molecule type" value="Genomic_DNA"/>
</dbReference>
<evidence type="ECO:0000256" key="2">
    <source>
        <dbReference type="ARBA" id="ARBA00022801"/>
    </source>
</evidence>